<evidence type="ECO:0000313" key="1">
    <source>
        <dbReference type="EMBL" id="CAE6820884.1"/>
    </source>
</evidence>
<keyword evidence="2" id="KW-1185">Reference proteome</keyword>
<dbReference type="RefSeq" id="WP_200621135.1">
    <property type="nucleotide sequence ID" value="NZ_CAJNAU010000073.1"/>
</dbReference>
<protein>
    <submittedName>
        <fullName evidence="1">Uncharacterized protein</fullName>
    </submittedName>
</protein>
<organism evidence="1 2">
    <name type="scientific">Paraburkholderia aspalathi</name>
    <dbReference type="NCBI Taxonomy" id="1324617"/>
    <lineage>
        <taxon>Bacteria</taxon>
        <taxon>Pseudomonadati</taxon>
        <taxon>Pseudomonadota</taxon>
        <taxon>Betaproteobacteria</taxon>
        <taxon>Burkholderiales</taxon>
        <taxon>Burkholderiaceae</taxon>
        <taxon>Paraburkholderia</taxon>
    </lineage>
</organism>
<dbReference type="EMBL" id="CAJNAU010000073">
    <property type="protein sequence ID" value="CAE6820884.1"/>
    <property type="molecule type" value="Genomic_DNA"/>
</dbReference>
<comment type="caution">
    <text evidence="1">The sequence shown here is derived from an EMBL/GenBank/DDBJ whole genome shotgun (WGS) entry which is preliminary data.</text>
</comment>
<accession>A0ABM8SMR1</accession>
<proteinExistence type="predicted"/>
<dbReference type="Proteomes" id="UP000674425">
    <property type="component" value="Unassembled WGS sequence"/>
</dbReference>
<evidence type="ECO:0000313" key="2">
    <source>
        <dbReference type="Proteomes" id="UP000674425"/>
    </source>
</evidence>
<gene>
    <name evidence="1" type="ORF">R69658_05843</name>
</gene>
<name>A0ABM8SMR1_9BURK</name>
<reference evidence="1 2" key="1">
    <citation type="submission" date="2021-02" db="EMBL/GenBank/DDBJ databases">
        <authorList>
            <person name="Vanwijnsberghe S."/>
        </authorList>
    </citation>
    <scope>NUCLEOTIDE SEQUENCE [LARGE SCALE GENOMIC DNA]</scope>
    <source>
        <strain evidence="1 2">R-69658</strain>
    </source>
</reference>
<sequence length="97" mass="10611">MTTMTLTKSMAIALAIGGLLSGLLAAWFWERSTRVRVEPLGGDPYAIMPVEADLSNMWWWTAQFRANQEMARLNTLAARWTAAAVVLGTLSSVIGLL</sequence>